<name>A0ABR8H4K0_NOSPU</name>
<evidence type="ECO:0000313" key="2">
    <source>
        <dbReference type="Proteomes" id="UP000606396"/>
    </source>
</evidence>
<sequence length="70" mass="7965">MPRAIVFQVIDLAHRIDSGENIELDTQSKTNEDEIITPPNQEGQELKSDHLLNLIHIKPYNPVFLESLSV</sequence>
<keyword evidence="2" id="KW-1185">Reference proteome</keyword>
<reference evidence="1 2" key="1">
    <citation type="journal article" date="2020" name="ISME J.">
        <title>Comparative genomics reveals insights into cyanobacterial evolution and habitat adaptation.</title>
        <authorList>
            <person name="Chen M.Y."/>
            <person name="Teng W.K."/>
            <person name="Zhao L."/>
            <person name="Hu C.X."/>
            <person name="Zhou Y.K."/>
            <person name="Han B.P."/>
            <person name="Song L.R."/>
            <person name="Shu W.S."/>
        </authorList>
    </citation>
    <scope>NUCLEOTIDE SEQUENCE [LARGE SCALE GENOMIC DNA]</scope>
    <source>
        <strain evidence="1 2">FACHB-252</strain>
    </source>
</reference>
<dbReference type="RefSeq" id="WP_190948504.1">
    <property type="nucleotide sequence ID" value="NZ_JACJTC010000003.1"/>
</dbReference>
<organism evidence="1 2">
    <name type="scientific">Nostoc punctiforme FACHB-252</name>
    <dbReference type="NCBI Taxonomy" id="1357509"/>
    <lineage>
        <taxon>Bacteria</taxon>
        <taxon>Bacillati</taxon>
        <taxon>Cyanobacteriota</taxon>
        <taxon>Cyanophyceae</taxon>
        <taxon>Nostocales</taxon>
        <taxon>Nostocaceae</taxon>
        <taxon>Nostoc</taxon>
    </lineage>
</organism>
<evidence type="ECO:0000313" key="1">
    <source>
        <dbReference type="EMBL" id="MBD2610534.1"/>
    </source>
</evidence>
<gene>
    <name evidence="1" type="ORF">H6G94_04465</name>
</gene>
<comment type="caution">
    <text evidence="1">The sequence shown here is derived from an EMBL/GenBank/DDBJ whole genome shotgun (WGS) entry which is preliminary data.</text>
</comment>
<proteinExistence type="predicted"/>
<accession>A0ABR8H4K0</accession>
<dbReference type="EMBL" id="JACJTC010000003">
    <property type="protein sequence ID" value="MBD2610534.1"/>
    <property type="molecule type" value="Genomic_DNA"/>
</dbReference>
<protein>
    <submittedName>
        <fullName evidence="1">Uncharacterized protein</fullName>
    </submittedName>
</protein>
<dbReference type="Proteomes" id="UP000606396">
    <property type="component" value="Unassembled WGS sequence"/>
</dbReference>